<feature type="compositionally biased region" description="Low complexity" evidence="1">
    <location>
        <begin position="171"/>
        <end position="211"/>
    </location>
</feature>
<dbReference type="AlphaFoldDB" id="A0A7K1FWX3"/>
<feature type="compositionally biased region" description="Basic residues" evidence="1">
    <location>
        <begin position="124"/>
        <end position="133"/>
    </location>
</feature>
<keyword evidence="4" id="KW-1185">Reference proteome</keyword>
<gene>
    <name evidence="3" type="ORF">GIS00_25665</name>
</gene>
<accession>A0A7K1FWX3</accession>
<evidence type="ECO:0000313" key="4">
    <source>
        <dbReference type="Proteomes" id="UP000460221"/>
    </source>
</evidence>
<dbReference type="Pfam" id="PF03457">
    <property type="entry name" value="HA"/>
    <property type="match status" value="1"/>
</dbReference>
<dbReference type="Gene3D" id="6.10.140.530">
    <property type="match status" value="1"/>
</dbReference>
<protein>
    <recommendedName>
        <fullName evidence="2">Helicase-associated domain-containing protein</fullName>
    </recommendedName>
</protein>
<feature type="region of interest" description="Disordered" evidence="1">
    <location>
        <begin position="1"/>
        <end position="235"/>
    </location>
</feature>
<sequence>MRGPRSATRPRGRSPGCSSCAVHARERSRGGVTRRAAPRAGCRRPSRRRRPRSPGSGRGAGRCRSPGRTRGHRSGCCRPHRARSPVRRKNSRAGSRSGGRRCRPHAPPVRSPGRARDRHVAGGSRRRAGRRRSGAAASGCDRWRRRAGRAGGTAPPPPSCRSGSPGGPRGAGPSARNRQRRPAAAPRPRSTSPSRSSACSSSVGAAAAVRPGSDGSRAASGRPGTKVPARPADDTGSAYFRSVALATLRRLPQHCCDSATRRLCWSSPVAGCGVVALRPRPWVPLRRGRYLLSDVGDAELQRFCENHQVSEEQRRPAGFQLDDDRWLVRLAELLEFVDQEGRLPVQSLSAPAEERRLSYWLSNQRAEHKCRLLAGHRIDELNQKLPGWGSTAQWRAIHS</sequence>
<dbReference type="EMBL" id="WLYK01000018">
    <property type="protein sequence ID" value="MTD17324.1"/>
    <property type="molecule type" value="Genomic_DNA"/>
</dbReference>
<feature type="domain" description="Helicase-associated" evidence="2">
    <location>
        <begin position="323"/>
        <end position="382"/>
    </location>
</feature>
<feature type="compositionally biased region" description="Basic residues" evidence="1">
    <location>
        <begin position="41"/>
        <end position="52"/>
    </location>
</feature>
<organism evidence="3 4">
    <name type="scientific">Nakamurella alba</name>
    <dbReference type="NCBI Taxonomy" id="2665158"/>
    <lineage>
        <taxon>Bacteria</taxon>
        <taxon>Bacillati</taxon>
        <taxon>Actinomycetota</taxon>
        <taxon>Actinomycetes</taxon>
        <taxon>Nakamurellales</taxon>
        <taxon>Nakamurellaceae</taxon>
        <taxon>Nakamurella</taxon>
    </lineage>
</organism>
<dbReference type="InterPro" id="IPR005114">
    <property type="entry name" value="Helicase_assoc"/>
</dbReference>
<name>A0A7K1FWX3_9ACTN</name>
<feature type="compositionally biased region" description="Basic residues" evidence="1">
    <location>
        <begin position="65"/>
        <end position="91"/>
    </location>
</feature>
<reference evidence="3 4" key="1">
    <citation type="submission" date="2019-11" db="EMBL/GenBank/DDBJ databases">
        <authorList>
            <person name="Jiang L.-Q."/>
        </authorList>
    </citation>
    <scope>NUCLEOTIDE SEQUENCE [LARGE SCALE GENOMIC DNA]</scope>
    <source>
        <strain evidence="3 4">YIM 132087</strain>
    </source>
</reference>
<proteinExistence type="predicted"/>
<evidence type="ECO:0000313" key="3">
    <source>
        <dbReference type="EMBL" id="MTD17324.1"/>
    </source>
</evidence>
<dbReference type="Proteomes" id="UP000460221">
    <property type="component" value="Unassembled WGS sequence"/>
</dbReference>
<evidence type="ECO:0000256" key="1">
    <source>
        <dbReference type="SAM" id="MobiDB-lite"/>
    </source>
</evidence>
<evidence type="ECO:0000259" key="2">
    <source>
        <dbReference type="Pfam" id="PF03457"/>
    </source>
</evidence>
<comment type="caution">
    <text evidence="3">The sequence shown here is derived from an EMBL/GenBank/DDBJ whole genome shotgun (WGS) entry which is preliminary data.</text>
</comment>